<dbReference type="STRING" id="485916.Dtox_0992"/>
<dbReference type="Gene3D" id="3.10.50.10">
    <property type="match status" value="1"/>
</dbReference>
<dbReference type="GO" id="GO:0008061">
    <property type="term" value="F:chitin binding"/>
    <property type="evidence" value="ECO:0007669"/>
    <property type="project" value="InterPro"/>
</dbReference>
<dbReference type="AlphaFoldDB" id="C8W3B4"/>
<dbReference type="GO" id="GO:0005975">
    <property type="term" value="P:carbohydrate metabolic process"/>
    <property type="evidence" value="ECO:0007669"/>
    <property type="project" value="InterPro"/>
</dbReference>
<dbReference type="InterPro" id="IPR002477">
    <property type="entry name" value="Peptidoglycan-bd-like"/>
</dbReference>
<evidence type="ECO:0000313" key="5">
    <source>
        <dbReference type="Proteomes" id="UP000002217"/>
    </source>
</evidence>
<dbReference type="InterPro" id="IPR036366">
    <property type="entry name" value="PGBDSf"/>
</dbReference>
<keyword evidence="1 4" id="KW-0378">Hydrolase</keyword>
<dbReference type="InterPro" id="IPR041704">
    <property type="entry name" value="CFLE_GH18"/>
</dbReference>
<name>C8W3B4_DESAS</name>
<dbReference type="InterPro" id="IPR011583">
    <property type="entry name" value="Chitinase_II/V-like_cat"/>
</dbReference>
<dbReference type="CDD" id="cd02874">
    <property type="entry name" value="GH18_CFLE_spore_hydrolase"/>
    <property type="match status" value="1"/>
</dbReference>
<dbReference type="PROSITE" id="PS51910">
    <property type="entry name" value="GH18_2"/>
    <property type="match status" value="1"/>
</dbReference>
<dbReference type="InterPro" id="IPR017853">
    <property type="entry name" value="GH"/>
</dbReference>
<evidence type="ECO:0000313" key="4">
    <source>
        <dbReference type="EMBL" id="ACV61881.1"/>
    </source>
</evidence>
<dbReference type="InterPro" id="IPR036365">
    <property type="entry name" value="PGBD-like_sf"/>
</dbReference>
<accession>C8W3B4</accession>
<evidence type="ECO:0000256" key="2">
    <source>
        <dbReference type="ARBA" id="ARBA00023295"/>
    </source>
</evidence>
<dbReference type="InterPro" id="IPR029070">
    <property type="entry name" value="Chitinase_insertion_sf"/>
</dbReference>
<dbReference type="PANTHER" id="PTHR46066:SF2">
    <property type="entry name" value="CHITINASE DOMAIN-CONTAINING PROTEIN 1"/>
    <property type="match status" value="1"/>
</dbReference>
<dbReference type="Gene3D" id="1.10.101.10">
    <property type="entry name" value="PGBD-like superfamily/PGBD"/>
    <property type="match status" value="1"/>
</dbReference>
<dbReference type="Pfam" id="PF00704">
    <property type="entry name" value="Glyco_hydro_18"/>
    <property type="match status" value="1"/>
</dbReference>
<dbReference type="SUPFAM" id="SSF51445">
    <property type="entry name" value="(Trans)glycosidases"/>
    <property type="match status" value="1"/>
</dbReference>
<dbReference type="CAZy" id="GH18">
    <property type="family name" value="Glycoside Hydrolase Family 18"/>
</dbReference>
<dbReference type="Proteomes" id="UP000002217">
    <property type="component" value="Chromosome"/>
</dbReference>
<dbReference type="InterPro" id="IPR001223">
    <property type="entry name" value="Glyco_hydro18_cat"/>
</dbReference>
<keyword evidence="2" id="KW-0326">Glycosidase</keyword>
<gene>
    <name evidence="4" type="ordered locus">Dtox_0992</name>
</gene>
<keyword evidence="5" id="KW-1185">Reference proteome</keyword>
<dbReference type="SMART" id="SM00636">
    <property type="entry name" value="Glyco_18"/>
    <property type="match status" value="1"/>
</dbReference>
<dbReference type="Gene3D" id="3.20.20.80">
    <property type="entry name" value="Glycosidases"/>
    <property type="match status" value="1"/>
</dbReference>
<sequence>MGKLGIKSVTCLVVFFLFAVWFPTVALAGTSVTPGNLRLGDRGPDVTLLQTKLKVAGFYQGEKVSGYFGLNTLFAVSKFEKANRLRVDGIVDAEEWIALQKLTAIPADKLKKMVLGYYTVDYTGDKLSYNSLDKYSSYIDTVATFSFKVNRDGSLTGEVPQDALKLAKERSVETLLLVHNIGQPIDSDAAHYALSVAENRSRLEANIMSKVKANGYNGVNIDIEALPPGDRQYYNIFLKELGDQLHKENLLLTVSIPAKTFDSTNDSWSGAYSYKDIGQLVDQAMIMTYDEHWFGGSPGPIASVPWINKVMDYAVEVMPREKIFLGVAAYGYDWSSQGTRAVRWNQVNDLVKNSGNVIWDNTNSVPCVIYYKNGVRHELWFENNYSLRFKLETVKSYNVSGIAIWRLGFEDDSFWKMVNDEFRQAD</sequence>
<dbReference type="eggNOG" id="COG3409">
    <property type="taxonomic scope" value="Bacteria"/>
</dbReference>
<organism evidence="4 5">
    <name type="scientific">Desulfofarcimen acetoxidans (strain ATCC 49208 / DSM 771 / KCTC 5769 / VKM B-1644 / 5575)</name>
    <name type="common">Desulfotomaculum acetoxidans</name>
    <dbReference type="NCBI Taxonomy" id="485916"/>
    <lineage>
        <taxon>Bacteria</taxon>
        <taxon>Bacillati</taxon>
        <taxon>Bacillota</taxon>
        <taxon>Clostridia</taxon>
        <taxon>Eubacteriales</taxon>
        <taxon>Peptococcaceae</taxon>
        <taxon>Desulfofarcimen</taxon>
    </lineage>
</organism>
<evidence type="ECO:0000256" key="1">
    <source>
        <dbReference type="ARBA" id="ARBA00022801"/>
    </source>
</evidence>
<dbReference type="RefSeq" id="WP_015756596.1">
    <property type="nucleotide sequence ID" value="NC_013216.1"/>
</dbReference>
<dbReference type="Pfam" id="PF01471">
    <property type="entry name" value="PG_binding_1"/>
    <property type="match status" value="1"/>
</dbReference>
<feature type="domain" description="GH18" evidence="3">
    <location>
        <begin position="112"/>
        <end position="425"/>
    </location>
</feature>
<dbReference type="EMBL" id="CP001720">
    <property type="protein sequence ID" value="ACV61881.1"/>
    <property type="molecule type" value="Genomic_DNA"/>
</dbReference>
<dbReference type="HOGENOM" id="CLU_037415_3_0_9"/>
<reference evidence="4 5" key="1">
    <citation type="journal article" date="2009" name="Stand. Genomic Sci.">
        <title>Complete genome sequence of Desulfotomaculum acetoxidans type strain (5575).</title>
        <authorList>
            <person name="Spring S."/>
            <person name="Lapidus A."/>
            <person name="Schroder M."/>
            <person name="Gleim D."/>
            <person name="Sims D."/>
            <person name="Meincke L."/>
            <person name="Glavina Del Rio T."/>
            <person name="Tice H."/>
            <person name="Copeland A."/>
            <person name="Cheng J.F."/>
            <person name="Lucas S."/>
            <person name="Chen F."/>
            <person name="Nolan M."/>
            <person name="Bruce D."/>
            <person name="Goodwin L."/>
            <person name="Pitluck S."/>
            <person name="Ivanova N."/>
            <person name="Mavromatis K."/>
            <person name="Mikhailova N."/>
            <person name="Pati A."/>
            <person name="Chen A."/>
            <person name="Palaniappan K."/>
            <person name="Land M."/>
            <person name="Hauser L."/>
            <person name="Chang Y.J."/>
            <person name="Jeffries C.D."/>
            <person name="Chain P."/>
            <person name="Saunders E."/>
            <person name="Brettin T."/>
            <person name="Detter J.C."/>
            <person name="Goker M."/>
            <person name="Bristow J."/>
            <person name="Eisen J.A."/>
            <person name="Markowitz V."/>
            <person name="Hugenholtz P."/>
            <person name="Kyrpides N.C."/>
            <person name="Klenk H.P."/>
            <person name="Han C."/>
        </authorList>
    </citation>
    <scope>NUCLEOTIDE SEQUENCE [LARGE SCALE GENOMIC DNA]</scope>
    <source>
        <strain evidence="5">ATCC 49208 / DSM 771 / VKM B-1644</strain>
    </source>
</reference>
<protein>
    <submittedName>
        <fullName evidence="4">Glycoside hydrolase family 18</fullName>
    </submittedName>
</protein>
<dbReference type="OrthoDB" id="9769314at2"/>
<dbReference type="PANTHER" id="PTHR46066">
    <property type="entry name" value="CHITINASE DOMAIN-CONTAINING PROTEIN 1 FAMILY MEMBER"/>
    <property type="match status" value="1"/>
</dbReference>
<dbReference type="SUPFAM" id="SSF47090">
    <property type="entry name" value="PGBD-like"/>
    <property type="match status" value="1"/>
</dbReference>
<dbReference type="KEGG" id="dae:Dtox_0992"/>
<dbReference type="eggNOG" id="COG3858">
    <property type="taxonomic scope" value="Bacteria"/>
</dbReference>
<evidence type="ECO:0000259" key="3">
    <source>
        <dbReference type="PROSITE" id="PS51910"/>
    </source>
</evidence>
<proteinExistence type="predicted"/>
<dbReference type="GO" id="GO:0016798">
    <property type="term" value="F:hydrolase activity, acting on glycosyl bonds"/>
    <property type="evidence" value="ECO:0007669"/>
    <property type="project" value="UniProtKB-KW"/>
</dbReference>